<dbReference type="Proteomes" id="UP001530400">
    <property type="component" value="Unassembled WGS sequence"/>
</dbReference>
<feature type="region of interest" description="Disordered" evidence="1">
    <location>
        <begin position="496"/>
        <end position="528"/>
    </location>
</feature>
<protein>
    <submittedName>
        <fullName evidence="3">Uncharacterized protein</fullName>
    </submittedName>
</protein>
<sequence>MIRQGSYNETCTITETPSSPSLTTLLLSPKHPISIIDEPMRTKRRKHISRPTRRTIPSSRLFFLLLHLVGVPSKQPKGRWPGITAVHPHKTIYLQRLDLEHTHTLLELVKSHEEGKELLRDPFWFQDGEGRCLGIGGFGECGETLWRVRRKEQGRQRKVPVGGAGTRKKRQRTRQGGETKENTVCVWPFFCERDSSIIQSNSYDDVFEVGEEEGLALELVDVDDYAFGGLGKQRRRRRRFLWVDDGRADYYEPECLVSFPSEGKPHLQIGSCSSQEAWMWHVNRDGVLVRGLTKSEKRKLNRRRWIGSPKTAGSRPGLLSNSDVDVDVLCLHKVNSTGASLLPCQVEKKHASLDNSSALVGFSLVRYPSATYRMTLNSSNGEDWTPWITLEGSHSKQPDIKQLSDNTTTESSTSDHHMPSSRTHASNAKRHVEVKSTRNMLHTGIDQGSPRKHHISARTSASHIRDAPATTVDGLPFHTEDKKQLEKIPDKIKTALLHREKSPRRPNRMGDRDQEATNSESSSHHRPIKIPVHPYIEASKDGVWVDPLTSLEYPTDLCEYLGQTKAEAGRHTLMGVGQYFRTAFNIKVYGAALYVAKRDVLADPKFARYATLSSEELQNRNDFYEHLMNMPAPGEDPMNSPGGFFDRTLMVKTNMQLSIDAMRKSLEADWSLLTDEMKTLIIESSFRERSADERMLAKIKSKENSSNCSCGQKAPEEYAAEPTCCARGTELGFTWRKNGDFEVRLDGRVMDTFPRPDMARGIFSEYLNHDPISLDAKAHFADGFPFLLAPLAQVKGMSSAVPIPHEMPKKTESNSGNPVLRLMMHPVSTMNSQAHTLSKWMQEGATEVSSTLDDALGGAVGIARGVSAEFERRRMELMDNAFALHDEINALITSSLEREVGNAERSTALAVNNRHSSTAAPFQLNEELFANTDEIGVEVEPTMNVSHWLFFTTVHVYLALLLVVGIQDSSYTTKFVVKRKLKCRM</sequence>
<dbReference type="AlphaFoldDB" id="A0ABD3N5X0"/>
<comment type="caution">
    <text evidence="3">The sequence shown here is derived from an EMBL/GenBank/DDBJ whole genome shotgun (WGS) entry which is preliminary data.</text>
</comment>
<keyword evidence="2" id="KW-1133">Transmembrane helix</keyword>
<feature type="transmembrane region" description="Helical" evidence="2">
    <location>
        <begin position="948"/>
        <end position="966"/>
    </location>
</feature>
<evidence type="ECO:0000256" key="2">
    <source>
        <dbReference type="SAM" id="Phobius"/>
    </source>
</evidence>
<dbReference type="Gene3D" id="3.50.70.10">
    <property type="match status" value="1"/>
</dbReference>
<keyword evidence="4" id="KW-1185">Reference proteome</keyword>
<accession>A0ABD3N5X0</accession>
<feature type="region of interest" description="Disordered" evidence="1">
    <location>
        <begin position="395"/>
        <end position="432"/>
    </location>
</feature>
<proteinExistence type="predicted"/>
<dbReference type="PANTHER" id="PTHR47284:SF3">
    <property type="entry name" value="FATTY-ACID-BINDING PROTEIN 2"/>
    <property type="match status" value="1"/>
</dbReference>
<keyword evidence="2" id="KW-0812">Transmembrane</keyword>
<dbReference type="Gene3D" id="1.10.890.20">
    <property type="match status" value="1"/>
</dbReference>
<keyword evidence="2" id="KW-0472">Membrane</keyword>
<dbReference type="InterPro" id="IPR016088">
    <property type="entry name" value="Chalcone_isomerase_3-sand"/>
</dbReference>
<organism evidence="3 4">
    <name type="scientific">Cyclotella atomus</name>
    <dbReference type="NCBI Taxonomy" id="382360"/>
    <lineage>
        <taxon>Eukaryota</taxon>
        <taxon>Sar</taxon>
        <taxon>Stramenopiles</taxon>
        <taxon>Ochrophyta</taxon>
        <taxon>Bacillariophyta</taxon>
        <taxon>Coscinodiscophyceae</taxon>
        <taxon>Thalassiosirophycidae</taxon>
        <taxon>Stephanodiscales</taxon>
        <taxon>Stephanodiscaceae</taxon>
        <taxon>Cyclotella</taxon>
    </lineage>
</organism>
<dbReference type="InterPro" id="IPR016089">
    <property type="entry name" value="Chalcone_isomerase_bundle_sf"/>
</dbReference>
<gene>
    <name evidence="3" type="ORF">ACHAWO_009482</name>
</gene>
<evidence type="ECO:0000313" key="3">
    <source>
        <dbReference type="EMBL" id="KAL3769656.1"/>
    </source>
</evidence>
<evidence type="ECO:0000256" key="1">
    <source>
        <dbReference type="SAM" id="MobiDB-lite"/>
    </source>
</evidence>
<evidence type="ECO:0000313" key="4">
    <source>
        <dbReference type="Proteomes" id="UP001530400"/>
    </source>
</evidence>
<reference evidence="3 4" key="1">
    <citation type="submission" date="2024-10" db="EMBL/GenBank/DDBJ databases">
        <title>Updated reference genomes for cyclostephanoid diatoms.</title>
        <authorList>
            <person name="Roberts W.R."/>
            <person name="Alverson A.J."/>
        </authorList>
    </citation>
    <scope>NUCLEOTIDE SEQUENCE [LARGE SCALE GENOMIC DNA]</scope>
    <source>
        <strain evidence="3 4">AJA010-31</strain>
    </source>
</reference>
<dbReference type="EMBL" id="JALLPJ020001328">
    <property type="protein sequence ID" value="KAL3769656.1"/>
    <property type="molecule type" value="Genomic_DNA"/>
</dbReference>
<dbReference type="PANTHER" id="PTHR47284">
    <property type="entry name" value="FATTY-ACID-BINDING PROTEIN 2"/>
    <property type="match status" value="1"/>
</dbReference>
<feature type="region of interest" description="Disordered" evidence="1">
    <location>
        <begin position="154"/>
        <end position="177"/>
    </location>
</feature>
<name>A0ABD3N5X0_9STRA</name>